<dbReference type="EMBL" id="CAJNOQ010003589">
    <property type="protein sequence ID" value="CAF1019858.1"/>
    <property type="molecule type" value="Genomic_DNA"/>
</dbReference>
<evidence type="ECO:0000313" key="15">
    <source>
        <dbReference type="Proteomes" id="UP000663829"/>
    </source>
</evidence>
<keyword evidence="3 11" id="KW-0894">Sodium channel</keyword>
<dbReference type="AlphaFoldDB" id="A0A814I708"/>
<dbReference type="Proteomes" id="UP000663829">
    <property type="component" value="Unassembled WGS sequence"/>
</dbReference>
<keyword evidence="4 11" id="KW-0812">Transmembrane</keyword>
<dbReference type="Pfam" id="PF00858">
    <property type="entry name" value="ASC"/>
    <property type="match status" value="1"/>
</dbReference>
<sequence length="500" mass="57649">MALSPMDQQSITPINTHNSQQKKSLLIEKKLISASERFNQFLLHSNLHAAKYIATAQTKGLKILFILLFIGCLTVHISFSVSAVKKYFNRQFIQNHNLILDYDLKYPAITICFMPEPLRYDERFKQVFRKYLNLIDGENITNEQALNSVEGFQYVYLTQGRFEELSELSFNLHDRLLSCSFNLVECNEGNFTHSYQDGNCYTFNSRTLDTQAYLTMQKAEILVPEVLDSSIRSVREGTVDLGLSLRFYLHDHLTFPSNRNYPGILVSTHHHDEVSTSGEFQLVQPGQFYMIIFKKENYTSLGGSYERCTNEMLSDQAYLMSKRFGENDYAYDQYLCVRLCELKFIYQACGCIPLLHFPIQKLLINGELKSISYCNINDSSINNIVKEQMEIFRSTNYQQTCPHCLKKCSSSKYNLFVSSLQAPAHTHIDQLVKEVEKLAAKTNITLPNDFYSNTLEHFRMNYVEMVITARNNYLVSVNTQQPAYTFPMLIADLGGYFGSL</sequence>
<dbReference type="PANTHER" id="PTHR11690">
    <property type="entry name" value="AMILORIDE-SENSITIVE SODIUM CHANNEL-RELATED"/>
    <property type="match status" value="1"/>
</dbReference>
<dbReference type="PRINTS" id="PR01078">
    <property type="entry name" value="AMINACHANNEL"/>
</dbReference>
<evidence type="ECO:0000256" key="5">
    <source>
        <dbReference type="ARBA" id="ARBA00022989"/>
    </source>
</evidence>
<evidence type="ECO:0000256" key="1">
    <source>
        <dbReference type="ARBA" id="ARBA00004141"/>
    </source>
</evidence>
<keyword evidence="8 12" id="KW-0472">Membrane</keyword>
<evidence type="ECO:0000256" key="7">
    <source>
        <dbReference type="ARBA" id="ARBA00023065"/>
    </source>
</evidence>
<comment type="caution">
    <text evidence="13">The sequence shown here is derived from an EMBL/GenBank/DDBJ whole genome shotgun (WGS) entry which is preliminary data.</text>
</comment>
<dbReference type="GO" id="GO:0015280">
    <property type="term" value="F:ligand-gated sodium channel activity"/>
    <property type="evidence" value="ECO:0007669"/>
    <property type="project" value="TreeGrafter"/>
</dbReference>
<evidence type="ECO:0000256" key="9">
    <source>
        <dbReference type="ARBA" id="ARBA00023201"/>
    </source>
</evidence>
<gene>
    <name evidence="13" type="ORF">GPM918_LOCUS14719</name>
    <name evidence="14" type="ORF">SRO942_LOCUS14719</name>
</gene>
<dbReference type="Proteomes" id="UP000681722">
    <property type="component" value="Unassembled WGS sequence"/>
</dbReference>
<evidence type="ECO:0000256" key="11">
    <source>
        <dbReference type="RuleBase" id="RU000679"/>
    </source>
</evidence>
<evidence type="ECO:0000256" key="2">
    <source>
        <dbReference type="ARBA" id="ARBA00022448"/>
    </source>
</evidence>
<organism evidence="13 15">
    <name type="scientific">Didymodactylos carnosus</name>
    <dbReference type="NCBI Taxonomy" id="1234261"/>
    <lineage>
        <taxon>Eukaryota</taxon>
        <taxon>Metazoa</taxon>
        <taxon>Spiralia</taxon>
        <taxon>Gnathifera</taxon>
        <taxon>Rotifera</taxon>
        <taxon>Eurotatoria</taxon>
        <taxon>Bdelloidea</taxon>
        <taxon>Philodinida</taxon>
        <taxon>Philodinidae</taxon>
        <taxon>Didymodactylos</taxon>
    </lineage>
</organism>
<keyword evidence="7 11" id="KW-0406">Ion transport</keyword>
<name>A0A814I708_9BILA</name>
<evidence type="ECO:0000256" key="12">
    <source>
        <dbReference type="SAM" id="Phobius"/>
    </source>
</evidence>
<comment type="subcellular location">
    <subcellularLocation>
        <location evidence="1">Membrane</location>
        <topology evidence="1">Multi-pass membrane protein</topology>
    </subcellularLocation>
</comment>
<evidence type="ECO:0000256" key="10">
    <source>
        <dbReference type="ARBA" id="ARBA00023303"/>
    </source>
</evidence>
<keyword evidence="10 11" id="KW-0407">Ion channel</keyword>
<dbReference type="InterPro" id="IPR001873">
    <property type="entry name" value="ENaC"/>
</dbReference>
<dbReference type="Gene3D" id="2.60.470.10">
    <property type="entry name" value="Acid-sensing ion channels like domains"/>
    <property type="match status" value="1"/>
</dbReference>
<evidence type="ECO:0000256" key="8">
    <source>
        <dbReference type="ARBA" id="ARBA00023136"/>
    </source>
</evidence>
<evidence type="ECO:0000256" key="6">
    <source>
        <dbReference type="ARBA" id="ARBA00023053"/>
    </source>
</evidence>
<dbReference type="EMBL" id="CAJOBC010003589">
    <property type="protein sequence ID" value="CAF3791299.1"/>
    <property type="molecule type" value="Genomic_DNA"/>
</dbReference>
<protein>
    <submittedName>
        <fullName evidence="13">Uncharacterized protein</fullName>
    </submittedName>
</protein>
<feature type="transmembrane region" description="Helical" evidence="12">
    <location>
        <begin position="63"/>
        <end position="84"/>
    </location>
</feature>
<evidence type="ECO:0000256" key="4">
    <source>
        <dbReference type="ARBA" id="ARBA00022692"/>
    </source>
</evidence>
<accession>A0A814I708</accession>
<keyword evidence="9 11" id="KW-0739">Sodium transport</keyword>
<keyword evidence="6" id="KW-0915">Sodium</keyword>
<evidence type="ECO:0000256" key="3">
    <source>
        <dbReference type="ARBA" id="ARBA00022461"/>
    </source>
</evidence>
<keyword evidence="2 11" id="KW-0813">Transport</keyword>
<reference evidence="13" key="1">
    <citation type="submission" date="2021-02" db="EMBL/GenBank/DDBJ databases">
        <authorList>
            <person name="Nowell W R."/>
        </authorList>
    </citation>
    <scope>NUCLEOTIDE SEQUENCE</scope>
</reference>
<keyword evidence="5 12" id="KW-1133">Transmembrane helix</keyword>
<comment type="similarity">
    <text evidence="11">Belongs to the amiloride-sensitive sodium channel (TC 1.A.6) family.</text>
</comment>
<evidence type="ECO:0000313" key="13">
    <source>
        <dbReference type="EMBL" id="CAF1019858.1"/>
    </source>
</evidence>
<evidence type="ECO:0000313" key="14">
    <source>
        <dbReference type="EMBL" id="CAF3791299.1"/>
    </source>
</evidence>
<proteinExistence type="inferred from homology"/>
<keyword evidence="15" id="KW-1185">Reference proteome</keyword>
<dbReference type="GO" id="GO:0005886">
    <property type="term" value="C:plasma membrane"/>
    <property type="evidence" value="ECO:0007669"/>
    <property type="project" value="TreeGrafter"/>
</dbReference>